<gene>
    <name evidence="3" type="primary">yunB</name>
    <name evidence="3" type="ORF">EJQ19_15385</name>
</gene>
<evidence type="ECO:0000256" key="1">
    <source>
        <dbReference type="SAM" id="MobiDB-lite"/>
    </source>
</evidence>
<dbReference type="PIRSF" id="PIRSF021383">
    <property type="entry name" value="YunB"/>
    <property type="match status" value="1"/>
</dbReference>
<dbReference type="NCBIfam" id="TIGR02832">
    <property type="entry name" value="spo_yunB"/>
    <property type="match status" value="1"/>
</dbReference>
<sequence>MQRRRWRSRPTGKTNRKKIIWISLLIVVLFCIQFFIYIEKNLRPPLMSLAKVRIKQIATQAINSAIANHVAGGANAEQLIDWKMDKNGKITGFMLNYNEHMRITSEAINTVQGELADLKSISEHVPIGQAMNSAILASFGPDIPVRLLPVGSVKVDLNTRTQNVGINMVMFEVYVHIIAEVSVIIPFDSETEIVETEIPISYSLVVGDVPTYYYDNKGNPVGSNKDASPPVISLPSVPGTGSTSGNTGPANSAAPGTGTGQK</sequence>
<keyword evidence="4" id="KW-1185">Reference proteome</keyword>
<dbReference type="EMBL" id="RXHU01000042">
    <property type="protein sequence ID" value="RTE08957.1"/>
    <property type="molecule type" value="Genomic_DNA"/>
</dbReference>
<evidence type="ECO:0000313" key="3">
    <source>
        <dbReference type="EMBL" id="RTE08957.1"/>
    </source>
</evidence>
<feature type="compositionally biased region" description="Low complexity" evidence="1">
    <location>
        <begin position="235"/>
        <end position="249"/>
    </location>
</feature>
<reference evidence="3 4" key="1">
    <citation type="submission" date="2018-12" db="EMBL/GenBank/DDBJ databases">
        <title>Bacillus ochoae sp. nov., Paenibacillus whitsoniae sp. nov., Paenibacillus spiritus sp. nov. Isolated from the Mars Exploration Rover during spacecraft assembly.</title>
        <authorList>
            <person name="Seuylemezian A."/>
            <person name="Vaishampayan P."/>
        </authorList>
    </citation>
    <scope>NUCLEOTIDE SEQUENCE [LARGE SCALE GENOMIC DNA]</scope>
    <source>
        <strain evidence="3 4">MER 54</strain>
    </source>
</reference>
<name>A0A3S0BL19_9BACL</name>
<organism evidence="3 4">
    <name type="scientific">Paenibacillus whitsoniae</name>
    <dbReference type="NCBI Taxonomy" id="2496558"/>
    <lineage>
        <taxon>Bacteria</taxon>
        <taxon>Bacillati</taxon>
        <taxon>Bacillota</taxon>
        <taxon>Bacilli</taxon>
        <taxon>Bacillales</taxon>
        <taxon>Paenibacillaceae</taxon>
        <taxon>Paenibacillus</taxon>
    </lineage>
</organism>
<dbReference type="Pfam" id="PF09560">
    <property type="entry name" value="Spore_YunB"/>
    <property type="match status" value="1"/>
</dbReference>
<keyword evidence="2" id="KW-0472">Membrane</keyword>
<evidence type="ECO:0000313" key="4">
    <source>
        <dbReference type="Proteomes" id="UP000276128"/>
    </source>
</evidence>
<proteinExistence type="predicted"/>
<dbReference type="OrthoDB" id="1649278at2"/>
<keyword evidence="2" id="KW-0812">Transmembrane</keyword>
<evidence type="ECO:0000256" key="2">
    <source>
        <dbReference type="SAM" id="Phobius"/>
    </source>
</evidence>
<feature type="transmembrane region" description="Helical" evidence="2">
    <location>
        <begin position="20"/>
        <end position="38"/>
    </location>
</feature>
<keyword evidence="2" id="KW-1133">Transmembrane helix</keyword>
<accession>A0A3S0BL19</accession>
<feature type="region of interest" description="Disordered" evidence="1">
    <location>
        <begin position="220"/>
        <end position="262"/>
    </location>
</feature>
<dbReference type="InterPro" id="IPR014197">
    <property type="entry name" value="Sporulation_prot_YunB"/>
</dbReference>
<dbReference type="Proteomes" id="UP000276128">
    <property type="component" value="Unassembled WGS sequence"/>
</dbReference>
<dbReference type="AlphaFoldDB" id="A0A3S0BL19"/>
<comment type="caution">
    <text evidence="3">The sequence shown here is derived from an EMBL/GenBank/DDBJ whole genome shotgun (WGS) entry which is preliminary data.</text>
</comment>
<protein>
    <submittedName>
        <fullName evidence="3">Sporulation protein YunB</fullName>
    </submittedName>
</protein>